<dbReference type="Proteomes" id="UP001464891">
    <property type="component" value="Unassembled WGS sequence"/>
</dbReference>
<comment type="caution">
    <text evidence="1">The sequence shown here is derived from an EMBL/GenBank/DDBJ whole genome shotgun (WGS) entry which is preliminary data.</text>
</comment>
<keyword evidence="2" id="KW-1185">Reference proteome</keyword>
<evidence type="ECO:0008006" key="3">
    <source>
        <dbReference type="Google" id="ProtNLM"/>
    </source>
</evidence>
<dbReference type="EMBL" id="JAMPKM010000003">
    <property type="protein sequence ID" value="MEP0816932.1"/>
    <property type="molecule type" value="Genomic_DNA"/>
</dbReference>
<gene>
    <name evidence="1" type="ORF">NC998_07470</name>
</gene>
<sequence length="521" mass="58337">MRFSRLLPSVCHQSQIPKPPSWKSYYRGFVATAALTTSLISQTVWTQPPQAQAATYCQLSAEAIAQKEAARQAAMKGEEKAKERYKALVREHAAQMQQCRSRTWPQTQAVWLRLYPCDLQPGALESVMDRIINRGYNQVYVEVFYNGQVLLPMAENPTAWPSVVRVPGSEKADLLAQAIQKGRERGLKVYAWMFTMNFGYSYSQRPDRQQAIARNGSGETTTTTRSIFDPNGETGVVIADETFIDPYSIQAKQDYYQMVQAVVRRRPDGVLFDYIRYPRGTGAASISSKVKDLWIYGDSAQQALYQRALNNKGLELMRRFLGRGYITAGDVAAADKLYPQEAEPMWQGRTPSRLLKALPAAQRQPVLQQELWLLTVAHALQGIVDFLNLAISQVQQQGIASGAVFFPDGNQTIGQGFDSRLQPWERFPTSIEWHPMSYGVCGDPSCVVSLVRRVVSMSPPGTRITPAIAGAWGQSLGNRPSLELQMQAIRQAAPQINAVSHFAYSWQEPQSDRDRKSCKAK</sequence>
<dbReference type="PANTHER" id="PTHR43405:SF1">
    <property type="entry name" value="GLYCOSYL HYDROLASE DIGH"/>
    <property type="match status" value="1"/>
</dbReference>
<dbReference type="PANTHER" id="PTHR43405">
    <property type="entry name" value="GLYCOSYL HYDROLASE DIGH"/>
    <property type="match status" value="1"/>
</dbReference>
<organism evidence="1 2">
    <name type="scientific">Trichocoleus desertorum GB2-A4</name>
    <dbReference type="NCBI Taxonomy" id="2933944"/>
    <lineage>
        <taxon>Bacteria</taxon>
        <taxon>Bacillati</taxon>
        <taxon>Cyanobacteriota</taxon>
        <taxon>Cyanophyceae</taxon>
        <taxon>Leptolyngbyales</taxon>
        <taxon>Trichocoleusaceae</taxon>
        <taxon>Trichocoleus</taxon>
    </lineage>
</organism>
<protein>
    <recommendedName>
        <fullName evidence="3">Glycosyl hydrolase-like 10 domain-containing protein</fullName>
    </recommendedName>
</protein>
<dbReference type="RefSeq" id="WP_199299180.1">
    <property type="nucleotide sequence ID" value="NZ_JAMPKM010000003.1"/>
</dbReference>
<evidence type="ECO:0000313" key="2">
    <source>
        <dbReference type="Proteomes" id="UP001464891"/>
    </source>
</evidence>
<name>A0ABV0J571_9CYAN</name>
<reference evidence="1 2" key="1">
    <citation type="submission" date="2022-04" db="EMBL/GenBank/DDBJ databases">
        <title>Positive selection, recombination, and allopatry shape intraspecific diversity of widespread and dominant cyanobacteria.</title>
        <authorList>
            <person name="Wei J."/>
            <person name="Shu W."/>
            <person name="Hu C."/>
        </authorList>
    </citation>
    <scope>NUCLEOTIDE SEQUENCE [LARGE SCALE GENOMIC DNA]</scope>
    <source>
        <strain evidence="1 2">GB2-A4</strain>
    </source>
</reference>
<dbReference type="InterPro" id="IPR052177">
    <property type="entry name" value="Divisome_Glycosyl_Hydrolase"/>
</dbReference>
<accession>A0ABV0J571</accession>
<dbReference type="Gene3D" id="3.20.20.80">
    <property type="entry name" value="Glycosidases"/>
    <property type="match status" value="1"/>
</dbReference>
<proteinExistence type="predicted"/>
<evidence type="ECO:0000313" key="1">
    <source>
        <dbReference type="EMBL" id="MEP0816932.1"/>
    </source>
</evidence>